<organism evidence="1 2">
    <name type="scientific">Shimazuella alba</name>
    <dbReference type="NCBI Taxonomy" id="2690964"/>
    <lineage>
        <taxon>Bacteria</taxon>
        <taxon>Bacillati</taxon>
        <taxon>Bacillota</taxon>
        <taxon>Bacilli</taxon>
        <taxon>Bacillales</taxon>
        <taxon>Thermoactinomycetaceae</taxon>
        <taxon>Shimazuella</taxon>
    </lineage>
</organism>
<dbReference type="RefSeq" id="WP_160801445.1">
    <property type="nucleotide sequence ID" value="NZ_WUUL01000006.1"/>
</dbReference>
<evidence type="ECO:0000313" key="2">
    <source>
        <dbReference type="Proteomes" id="UP000430692"/>
    </source>
</evidence>
<evidence type="ECO:0000313" key="1">
    <source>
        <dbReference type="EMBL" id="MXQ54084.1"/>
    </source>
</evidence>
<reference evidence="1 2" key="1">
    <citation type="submission" date="2019-12" db="EMBL/GenBank/DDBJ databases">
        <title>Whole-genome analyses of novel actinobacteria.</title>
        <authorList>
            <person name="Sahin N."/>
            <person name="Saygin H."/>
        </authorList>
    </citation>
    <scope>NUCLEOTIDE SEQUENCE [LARGE SCALE GENOMIC DNA]</scope>
    <source>
        <strain evidence="1 2">KC615</strain>
    </source>
</reference>
<sequence length="117" mass="13404">MTPEIQRILDLLAEAEKYYEIHITLRAKNAARKVIENSTSTLEFISSEIKPAIIDAHESLRALEDGKLKDKLRTVEHSFAKAEISLRYDEIVKGFDYFRTGLRALARAKKLNNVESQ</sequence>
<comment type="caution">
    <text evidence="1">The sequence shown here is derived from an EMBL/GenBank/DDBJ whole genome shotgun (WGS) entry which is preliminary data.</text>
</comment>
<gene>
    <name evidence="1" type="ORF">GSM42_10225</name>
</gene>
<dbReference type="AlphaFoldDB" id="A0A6I4W061"/>
<name>A0A6I4W061_9BACL</name>
<keyword evidence="2" id="KW-1185">Reference proteome</keyword>
<dbReference type="EMBL" id="WUUL01000006">
    <property type="protein sequence ID" value="MXQ54084.1"/>
    <property type="molecule type" value="Genomic_DNA"/>
</dbReference>
<accession>A0A6I4W061</accession>
<protein>
    <submittedName>
        <fullName evidence="1">Uncharacterized protein</fullName>
    </submittedName>
</protein>
<dbReference type="Proteomes" id="UP000430692">
    <property type="component" value="Unassembled WGS sequence"/>
</dbReference>
<proteinExistence type="predicted"/>